<dbReference type="InterPro" id="IPR036250">
    <property type="entry name" value="AcylCo_DH-like_C"/>
</dbReference>
<evidence type="ECO:0000259" key="8">
    <source>
        <dbReference type="Pfam" id="PF02770"/>
    </source>
</evidence>
<feature type="domain" description="Acyl-CoA oxidase/dehydrogenase middle" evidence="8">
    <location>
        <begin position="115"/>
        <end position="204"/>
    </location>
</feature>
<dbReference type="Proteomes" id="UP000000739">
    <property type="component" value="Chromosome"/>
</dbReference>
<reference evidence="9 10" key="1">
    <citation type="journal article" date="2012" name="Environ. Microbiol.">
        <title>The genome sequence of Desulfatibacillum alkenivorans AK-01: a blueprint for anaerobic alkane oxidation.</title>
        <authorList>
            <person name="Callaghan A.V."/>
            <person name="Morris B.E."/>
            <person name="Pereira I.A."/>
            <person name="McInerney M.J."/>
            <person name="Austin R.N."/>
            <person name="Groves J.T."/>
            <person name="Kukor J.J."/>
            <person name="Suflita J.M."/>
            <person name="Young L.Y."/>
            <person name="Zylstra G.J."/>
            <person name="Wawrik B."/>
        </authorList>
    </citation>
    <scope>NUCLEOTIDE SEQUENCE [LARGE SCALE GENOMIC DNA]</scope>
    <source>
        <strain evidence="9 10">AK-01</strain>
    </source>
</reference>
<gene>
    <name evidence="9" type="ordered locus">Dalk_3349</name>
</gene>
<dbReference type="InterPro" id="IPR006091">
    <property type="entry name" value="Acyl-CoA_Oxase/DH_mid-dom"/>
</dbReference>
<dbReference type="SUPFAM" id="SSF56645">
    <property type="entry name" value="Acyl-CoA dehydrogenase NM domain-like"/>
    <property type="match status" value="1"/>
</dbReference>
<accession>B8FJB1</accession>
<dbReference type="GO" id="GO:0050660">
    <property type="term" value="F:flavin adenine dinucleotide binding"/>
    <property type="evidence" value="ECO:0007669"/>
    <property type="project" value="InterPro"/>
</dbReference>
<keyword evidence="5 6" id="KW-0274">FAD</keyword>
<keyword evidence="6" id="KW-0560">Oxidoreductase</keyword>
<dbReference type="Pfam" id="PF02770">
    <property type="entry name" value="Acyl-CoA_dh_M"/>
    <property type="match status" value="1"/>
</dbReference>
<proteinExistence type="inferred from homology"/>
<evidence type="ECO:0000256" key="2">
    <source>
        <dbReference type="ARBA" id="ARBA00009347"/>
    </source>
</evidence>
<evidence type="ECO:0000256" key="4">
    <source>
        <dbReference type="ARBA" id="ARBA00022630"/>
    </source>
</evidence>
<dbReference type="Gene3D" id="2.40.110.10">
    <property type="entry name" value="Butyryl-CoA Dehydrogenase, subunit A, domain 2"/>
    <property type="match status" value="1"/>
</dbReference>
<dbReference type="PANTHER" id="PTHR43884:SF12">
    <property type="entry name" value="ISOVALERYL-COA DEHYDROGENASE, MITOCHONDRIAL-RELATED"/>
    <property type="match status" value="1"/>
</dbReference>
<name>B8FJB1_DESAL</name>
<organism evidence="9 10">
    <name type="scientific">Desulfatibacillum aliphaticivorans</name>
    <dbReference type="NCBI Taxonomy" id="218208"/>
    <lineage>
        <taxon>Bacteria</taxon>
        <taxon>Pseudomonadati</taxon>
        <taxon>Thermodesulfobacteriota</taxon>
        <taxon>Desulfobacteria</taxon>
        <taxon>Desulfobacterales</taxon>
        <taxon>Desulfatibacillaceae</taxon>
        <taxon>Desulfatibacillum</taxon>
    </lineage>
</organism>
<protein>
    <submittedName>
        <fullName evidence="9">Acyl-CoA dehydrogenase domain protein</fullName>
    </submittedName>
</protein>
<evidence type="ECO:0000259" key="7">
    <source>
        <dbReference type="Pfam" id="PF00441"/>
    </source>
</evidence>
<dbReference type="KEGG" id="dal:Dalk_3349"/>
<dbReference type="HOGENOM" id="CLU_749497_0_0_7"/>
<dbReference type="Gene3D" id="1.20.140.10">
    <property type="entry name" value="Butyryl-CoA Dehydrogenase, subunit A, domain 3"/>
    <property type="match status" value="1"/>
</dbReference>
<comment type="subunit">
    <text evidence="3">Homotetramer.</text>
</comment>
<dbReference type="PANTHER" id="PTHR43884">
    <property type="entry name" value="ACYL-COA DEHYDROGENASE"/>
    <property type="match status" value="1"/>
</dbReference>
<dbReference type="EMBL" id="CP001322">
    <property type="protein sequence ID" value="ACL05038.1"/>
    <property type="molecule type" value="Genomic_DNA"/>
</dbReference>
<comment type="cofactor">
    <cofactor evidence="1 6">
        <name>FAD</name>
        <dbReference type="ChEBI" id="CHEBI:57692"/>
    </cofactor>
</comment>
<dbReference type="InterPro" id="IPR046373">
    <property type="entry name" value="Acyl-CoA_Oxase/DH_mid-dom_sf"/>
</dbReference>
<evidence type="ECO:0000313" key="10">
    <source>
        <dbReference type="Proteomes" id="UP000000739"/>
    </source>
</evidence>
<comment type="similarity">
    <text evidence="2 6">Belongs to the acyl-CoA dehydrogenase family.</text>
</comment>
<dbReference type="Pfam" id="PF00441">
    <property type="entry name" value="Acyl-CoA_dh_1"/>
    <property type="match status" value="1"/>
</dbReference>
<dbReference type="Gene3D" id="1.10.540.10">
    <property type="entry name" value="Acyl-CoA dehydrogenase/oxidase, N-terminal domain"/>
    <property type="match status" value="1"/>
</dbReference>
<evidence type="ECO:0000256" key="6">
    <source>
        <dbReference type="RuleBase" id="RU362125"/>
    </source>
</evidence>
<evidence type="ECO:0000256" key="3">
    <source>
        <dbReference type="ARBA" id="ARBA00011881"/>
    </source>
</evidence>
<dbReference type="SUPFAM" id="SSF47203">
    <property type="entry name" value="Acyl-CoA dehydrogenase C-terminal domain-like"/>
    <property type="match status" value="1"/>
</dbReference>
<evidence type="ECO:0000256" key="5">
    <source>
        <dbReference type="ARBA" id="ARBA00022827"/>
    </source>
</evidence>
<sequence>MQYEFSQQSNELFEALESVISNLDIKDGQADDSLLRSAAASLASTGYLNLGLSEAGESPAMFKAMEAAAAASPSLYLKLEVSARVFGRVVARWGSDWQKEKILSPLLFGELLGTLALSEESLNVDNDPLQTIGEKNGDMVVVNGRKQFVVNGADADCIAVAGVLNGQGALFLIPKGAKGMEVGPPISALGYESAGICSLEMKDCAVSEAQVISGLKMDDMLDNLRFWENQVLIGASLGLMKASFEEARVYAKSHKTGGRPIIAYQEVGFRLSDMLTLHQTAQLLAYRAGWMADSKDKEATALTLCAKVFATEAAEKVSSDALKILGAKGFETPNPAESGFRSSKFGQIAGTSTEISRMKIGDAVLGKRK</sequence>
<dbReference type="RefSeq" id="WP_015948096.1">
    <property type="nucleotide sequence ID" value="NC_011768.1"/>
</dbReference>
<dbReference type="InterPro" id="IPR009100">
    <property type="entry name" value="AcylCoA_DH/oxidase_NM_dom_sf"/>
</dbReference>
<dbReference type="AlphaFoldDB" id="B8FJB1"/>
<dbReference type="InterPro" id="IPR009075">
    <property type="entry name" value="AcylCo_DH/oxidase_C"/>
</dbReference>
<keyword evidence="4 6" id="KW-0285">Flavoprotein</keyword>
<evidence type="ECO:0000313" key="9">
    <source>
        <dbReference type="EMBL" id="ACL05038.1"/>
    </source>
</evidence>
<dbReference type="eggNOG" id="COG1960">
    <property type="taxonomic scope" value="Bacteria"/>
</dbReference>
<dbReference type="CDD" id="cd00567">
    <property type="entry name" value="ACAD"/>
    <property type="match status" value="1"/>
</dbReference>
<dbReference type="InterPro" id="IPR037069">
    <property type="entry name" value="AcylCoA_DH/ox_N_sf"/>
</dbReference>
<dbReference type="GO" id="GO:0003995">
    <property type="term" value="F:acyl-CoA dehydrogenase activity"/>
    <property type="evidence" value="ECO:0007669"/>
    <property type="project" value="TreeGrafter"/>
</dbReference>
<evidence type="ECO:0000256" key="1">
    <source>
        <dbReference type="ARBA" id="ARBA00001974"/>
    </source>
</evidence>
<feature type="domain" description="Acyl-CoA dehydrogenase/oxidase C-terminal" evidence="7">
    <location>
        <begin position="232"/>
        <end position="364"/>
    </location>
</feature>
<keyword evidence="10" id="KW-1185">Reference proteome</keyword>